<feature type="chain" id="PRO_5042280849" evidence="2">
    <location>
        <begin position="28"/>
        <end position="303"/>
    </location>
</feature>
<accession>A0AAE1D4I3</accession>
<organism evidence="3 4">
    <name type="scientific">Elysia crispata</name>
    <name type="common">lettuce slug</name>
    <dbReference type="NCBI Taxonomy" id="231223"/>
    <lineage>
        <taxon>Eukaryota</taxon>
        <taxon>Metazoa</taxon>
        <taxon>Spiralia</taxon>
        <taxon>Lophotrochozoa</taxon>
        <taxon>Mollusca</taxon>
        <taxon>Gastropoda</taxon>
        <taxon>Heterobranchia</taxon>
        <taxon>Euthyneura</taxon>
        <taxon>Panpulmonata</taxon>
        <taxon>Sacoglossa</taxon>
        <taxon>Placobranchoidea</taxon>
        <taxon>Plakobranchidae</taxon>
        <taxon>Elysia</taxon>
    </lineage>
</organism>
<comment type="caution">
    <text evidence="3">The sequence shown here is derived from an EMBL/GenBank/DDBJ whole genome shotgun (WGS) entry which is preliminary data.</text>
</comment>
<reference evidence="3" key="1">
    <citation type="journal article" date="2023" name="G3 (Bethesda)">
        <title>A reference genome for the long-term kleptoplast-retaining sea slug Elysia crispata morphotype clarki.</title>
        <authorList>
            <person name="Eastman K.E."/>
            <person name="Pendleton A.L."/>
            <person name="Shaikh M.A."/>
            <person name="Suttiyut T."/>
            <person name="Ogas R."/>
            <person name="Tomko P."/>
            <person name="Gavelis G."/>
            <person name="Widhalm J.R."/>
            <person name="Wisecaver J.H."/>
        </authorList>
    </citation>
    <scope>NUCLEOTIDE SEQUENCE</scope>
    <source>
        <strain evidence="3">ECLA1</strain>
    </source>
</reference>
<protein>
    <submittedName>
        <fullName evidence="3">Uncharacterized protein</fullName>
    </submittedName>
</protein>
<gene>
    <name evidence="3" type="ORF">RRG08_061570</name>
</gene>
<feature type="signal peptide" evidence="2">
    <location>
        <begin position="1"/>
        <end position="27"/>
    </location>
</feature>
<dbReference type="EMBL" id="JAWDGP010005499">
    <property type="protein sequence ID" value="KAK3756510.1"/>
    <property type="molecule type" value="Genomic_DNA"/>
</dbReference>
<evidence type="ECO:0000313" key="4">
    <source>
        <dbReference type="Proteomes" id="UP001283361"/>
    </source>
</evidence>
<proteinExistence type="predicted"/>
<dbReference type="AlphaFoldDB" id="A0AAE1D4I3"/>
<dbReference type="Proteomes" id="UP001283361">
    <property type="component" value="Unassembled WGS sequence"/>
</dbReference>
<evidence type="ECO:0000256" key="2">
    <source>
        <dbReference type="SAM" id="SignalP"/>
    </source>
</evidence>
<sequence length="303" mass="33583">MPGPVCCLVSDFRAALLLVAASSPVQASSSGSCRTGASLVYSLYVTCLMPVCHMCVVYGSSAINPSEKKKSESSLSFTSELVLTQRMSPTLRLAQCPQQHRQGQHLNLTAVQSALEEVIENQKYQGLLLNAVVKSSWFRASLVVLTLGQQYRVSDQWKNWTAKHLFHFDRAPPPTYVDMASFFIKTWTKISQTLTITQRRKQEVTVEHEVLTQNEPNILQTEGQNVCETNRKRSKRRNVKGIQNAAAPYLARRASKHAGHQEKTSDDGQSELPPVRFCGPCQLPGAARGPMNVRAPLSSLARD</sequence>
<name>A0AAE1D4I3_9GAST</name>
<evidence type="ECO:0000313" key="3">
    <source>
        <dbReference type="EMBL" id="KAK3756510.1"/>
    </source>
</evidence>
<keyword evidence="2" id="KW-0732">Signal</keyword>
<keyword evidence="4" id="KW-1185">Reference proteome</keyword>
<feature type="region of interest" description="Disordered" evidence="1">
    <location>
        <begin position="249"/>
        <end position="303"/>
    </location>
</feature>
<evidence type="ECO:0000256" key="1">
    <source>
        <dbReference type="SAM" id="MobiDB-lite"/>
    </source>
</evidence>